<feature type="transmembrane region" description="Helical" evidence="11">
    <location>
        <begin position="66"/>
        <end position="84"/>
    </location>
</feature>
<evidence type="ECO:0000256" key="9">
    <source>
        <dbReference type="ARBA" id="ARBA00035120"/>
    </source>
</evidence>
<dbReference type="GO" id="GO:0062054">
    <property type="term" value="F:fluoride channel activity"/>
    <property type="evidence" value="ECO:0007669"/>
    <property type="project" value="UniProtKB-UniRule"/>
</dbReference>
<comment type="subcellular location">
    <subcellularLocation>
        <location evidence="1 11">Cell membrane</location>
        <topology evidence="1 11">Multi-pass membrane protein</topology>
    </subcellularLocation>
</comment>
<keyword evidence="11" id="KW-0813">Transport</keyword>
<evidence type="ECO:0000313" key="13">
    <source>
        <dbReference type="Proteomes" id="UP000185924"/>
    </source>
</evidence>
<evidence type="ECO:0000256" key="11">
    <source>
        <dbReference type="HAMAP-Rule" id="MF_00454"/>
    </source>
</evidence>
<evidence type="ECO:0000256" key="7">
    <source>
        <dbReference type="ARBA" id="ARBA00023136"/>
    </source>
</evidence>
<dbReference type="HAMAP" id="MF_00454">
    <property type="entry name" value="FluC"/>
    <property type="match status" value="1"/>
</dbReference>
<comment type="catalytic activity">
    <reaction evidence="10">
        <text>fluoride(in) = fluoride(out)</text>
        <dbReference type="Rhea" id="RHEA:76159"/>
        <dbReference type="ChEBI" id="CHEBI:17051"/>
    </reaction>
    <physiologicalReaction direction="left-to-right" evidence="10">
        <dbReference type="Rhea" id="RHEA:76160"/>
    </physiologicalReaction>
</comment>
<evidence type="ECO:0000256" key="1">
    <source>
        <dbReference type="ARBA" id="ARBA00004651"/>
    </source>
</evidence>
<evidence type="ECO:0000256" key="5">
    <source>
        <dbReference type="ARBA" id="ARBA00022989"/>
    </source>
</evidence>
<keyword evidence="3" id="KW-0997">Cell inner membrane</keyword>
<feature type="transmembrane region" description="Helical" evidence="11">
    <location>
        <begin position="5"/>
        <end position="25"/>
    </location>
</feature>
<evidence type="ECO:0000256" key="8">
    <source>
        <dbReference type="ARBA" id="ARBA00023303"/>
    </source>
</evidence>
<dbReference type="AlphaFoldDB" id="A0A1N6T9M6"/>
<dbReference type="PANTHER" id="PTHR28259">
    <property type="entry name" value="FLUORIDE EXPORT PROTEIN 1-RELATED"/>
    <property type="match status" value="1"/>
</dbReference>
<dbReference type="RefSeq" id="WP_007655081.1">
    <property type="nucleotide sequence ID" value="NZ_FTNM01000001.1"/>
</dbReference>
<proteinExistence type="inferred from homology"/>
<dbReference type="Proteomes" id="UP000185924">
    <property type="component" value="Unassembled WGS sequence"/>
</dbReference>
<dbReference type="NCBIfam" id="TIGR00494">
    <property type="entry name" value="crcB"/>
    <property type="match status" value="1"/>
</dbReference>
<evidence type="ECO:0000256" key="4">
    <source>
        <dbReference type="ARBA" id="ARBA00022692"/>
    </source>
</evidence>
<evidence type="ECO:0000313" key="12">
    <source>
        <dbReference type="EMBL" id="SIQ49806.1"/>
    </source>
</evidence>
<keyword evidence="2 11" id="KW-1003">Cell membrane</keyword>
<name>A0A1N6T9M6_9BACT</name>
<protein>
    <recommendedName>
        <fullName evidence="11">Fluoride-specific ion channel FluC</fullName>
    </recommendedName>
</protein>
<evidence type="ECO:0000256" key="6">
    <source>
        <dbReference type="ARBA" id="ARBA00023065"/>
    </source>
</evidence>
<organism evidence="12 13">
    <name type="scientific">Pontibacter lucknowensis</name>
    <dbReference type="NCBI Taxonomy" id="1077936"/>
    <lineage>
        <taxon>Bacteria</taxon>
        <taxon>Pseudomonadati</taxon>
        <taxon>Bacteroidota</taxon>
        <taxon>Cytophagia</taxon>
        <taxon>Cytophagales</taxon>
        <taxon>Hymenobacteraceae</taxon>
        <taxon>Pontibacter</taxon>
    </lineage>
</organism>
<evidence type="ECO:0000256" key="2">
    <source>
        <dbReference type="ARBA" id="ARBA00022475"/>
    </source>
</evidence>
<feature type="transmembrane region" description="Helical" evidence="11">
    <location>
        <begin position="99"/>
        <end position="120"/>
    </location>
</feature>
<evidence type="ECO:0000256" key="10">
    <source>
        <dbReference type="ARBA" id="ARBA00035585"/>
    </source>
</evidence>
<dbReference type="GO" id="GO:0140114">
    <property type="term" value="P:cellular detoxification of fluoride"/>
    <property type="evidence" value="ECO:0007669"/>
    <property type="project" value="UniProtKB-UniRule"/>
</dbReference>
<dbReference type="OrthoDB" id="9815830at2"/>
<keyword evidence="11" id="KW-0915">Sodium</keyword>
<dbReference type="InterPro" id="IPR003691">
    <property type="entry name" value="FluC"/>
</dbReference>
<dbReference type="Pfam" id="PF02537">
    <property type="entry name" value="CRCB"/>
    <property type="match status" value="1"/>
</dbReference>
<gene>
    <name evidence="11" type="primary">fluC</name>
    <name evidence="11" type="synonym">crcB</name>
    <name evidence="12" type="ORF">SAMN05421545_0179</name>
</gene>
<comment type="activity regulation">
    <text evidence="11">Na(+) is not transported, but it plays an essential structural role and its presence is essential for fluoride channel function.</text>
</comment>
<dbReference type="GO" id="GO:0046872">
    <property type="term" value="F:metal ion binding"/>
    <property type="evidence" value="ECO:0007669"/>
    <property type="project" value="UniProtKB-KW"/>
</dbReference>
<feature type="binding site" evidence="11">
    <location>
        <position position="77"/>
    </location>
    <ligand>
        <name>Na(+)</name>
        <dbReference type="ChEBI" id="CHEBI:29101"/>
        <note>structural</note>
    </ligand>
</feature>
<comment type="similarity">
    <text evidence="9 11">Belongs to the fluoride channel Fluc/FEX (TC 1.A.43) family.</text>
</comment>
<dbReference type="STRING" id="1077936.SAMN05421545_0179"/>
<keyword evidence="11" id="KW-0479">Metal-binding</keyword>
<dbReference type="EMBL" id="FTNM01000001">
    <property type="protein sequence ID" value="SIQ49806.1"/>
    <property type="molecule type" value="Genomic_DNA"/>
</dbReference>
<feature type="transmembrane region" description="Helical" evidence="11">
    <location>
        <begin position="31"/>
        <end position="54"/>
    </location>
</feature>
<sequence>MKILLAIGAGSFIGGILRYLLTLFVQTRATIAFPFGTLAVNLVGCFLMGLLFALLSKSSVGPEWRLFLVTGVLGGFTTFSAFSLESVHMLQAAQYGHAIAYILASVLLGLLATFAGIGLVKLL</sequence>
<keyword evidence="7 11" id="KW-0472">Membrane</keyword>
<evidence type="ECO:0000256" key="3">
    <source>
        <dbReference type="ARBA" id="ARBA00022519"/>
    </source>
</evidence>
<accession>A0A1N6T9M6</accession>
<keyword evidence="5 11" id="KW-1133">Transmembrane helix</keyword>
<keyword evidence="8 11" id="KW-0407">Ion channel</keyword>
<keyword evidence="13" id="KW-1185">Reference proteome</keyword>
<reference evidence="13" key="1">
    <citation type="submission" date="2017-01" db="EMBL/GenBank/DDBJ databases">
        <authorList>
            <person name="Varghese N."/>
            <person name="Submissions S."/>
        </authorList>
    </citation>
    <scope>NUCLEOTIDE SEQUENCE [LARGE SCALE GENOMIC DNA]</scope>
    <source>
        <strain evidence="13">DM9</strain>
    </source>
</reference>
<comment type="function">
    <text evidence="11">Fluoride-specific ion channel. Important for reducing fluoride concentration in the cell, thus reducing its toxicity.</text>
</comment>
<dbReference type="GO" id="GO:0005886">
    <property type="term" value="C:plasma membrane"/>
    <property type="evidence" value="ECO:0007669"/>
    <property type="project" value="UniProtKB-SubCell"/>
</dbReference>
<dbReference type="PANTHER" id="PTHR28259:SF1">
    <property type="entry name" value="FLUORIDE EXPORT PROTEIN 1-RELATED"/>
    <property type="match status" value="1"/>
</dbReference>
<keyword evidence="4 11" id="KW-0812">Transmembrane</keyword>
<feature type="binding site" evidence="11">
    <location>
        <position position="74"/>
    </location>
    <ligand>
        <name>Na(+)</name>
        <dbReference type="ChEBI" id="CHEBI:29101"/>
        <note>structural</note>
    </ligand>
</feature>
<keyword evidence="6 11" id="KW-0406">Ion transport</keyword>